<dbReference type="EMBL" id="MT143398">
    <property type="protein sequence ID" value="QJA96413.1"/>
    <property type="molecule type" value="Genomic_DNA"/>
</dbReference>
<evidence type="ECO:0000313" key="1">
    <source>
        <dbReference type="EMBL" id="QJA96413.1"/>
    </source>
</evidence>
<name>A0A6M3LP56_9ZZZZ</name>
<sequence>MKLEELKEICDLTLELVRLSQNECKHLCIENVAPIIFERLLTSYTNRLMSMKDF</sequence>
<organism evidence="1">
    <name type="scientific">viral metagenome</name>
    <dbReference type="NCBI Taxonomy" id="1070528"/>
    <lineage>
        <taxon>unclassified sequences</taxon>
        <taxon>metagenomes</taxon>
        <taxon>organismal metagenomes</taxon>
    </lineage>
</organism>
<protein>
    <submittedName>
        <fullName evidence="1">Uncharacterized protein</fullName>
    </submittedName>
</protein>
<proteinExistence type="predicted"/>
<dbReference type="AlphaFoldDB" id="A0A6M3LP56"/>
<accession>A0A6M3LP56</accession>
<reference evidence="1" key="1">
    <citation type="submission" date="2020-03" db="EMBL/GenBank/DDBJ databases">
        <title>The deep terrestrial virosphere.</title>
        <authorList>
            <person name="Holmfeldt K."/>
            <person name="Nilsson E."/>
            <person name="Simone D."/>
            <person name="Lopez-Fernandez M."/>
            <person name="Wu X."/>
            <person name="de Brujin I."/>
            <person name="Lundin D."/>
            <person name="Andersson A."/>
            <person name="Bertilsson S."/>
            <person name="Dopson M."/>
        </authorList>
    </citation>
    <scope>NUCLEOTIDE SEQUENCE</scope>
    <source>
        <strain evidence="1">MM415B08768</strain>
    </source>
</reference>
<gene>
    <name evidence="1" type="ORF">MM415B08768_0004</name>
</gene>